<reference evidence="8" key="2">
    <citation type="submission" date="2021-04" db="EMBL/GenBank/DDBJ databases">
        <authorList>
            <person name="Gilroy R."/>
        </authorList>
    </citation>
    <scope>NUCLEOTIDE SEQUENCE</scope>
    <source>
        <strain evidence="8">ChiHjej10B9-4811</strain>
    </source>
</reference>
<dbReference type="GO" id="GO:0008408">
    <property type="term" value="F:3'-5' exonuclease activity"/>
    <property type="evidence" value="ECO:0007669"/>
    <property type="project" value="InterPro"/>
</dbReference>
<dbReference type="InterPro" id="IPR004593">
    <property type="entry name" value="SbcD"/>
</dbReference>
<dbReference type="InterPro" id="IPR041796">
    <property type="entry name" value="Mre11_N"/>
</dbReference>
<accession>A0A9D2UGN8</accession>
<evidence type="ECO:0000256" key="2">
    <source>
        <dbReference type="ARBA" id="ARBA00013365"/>
    </source>
</evidence>
<evidence type="ECO:0000256" key="6">
    <source>
        <dbReference type="RuleBase" id="RU363069"/>
    </source>
</evidence>
<dbReference type="NCBIfam" id="TIGR00619">
    <property type="entry name" value="sbcd"/>
    <property type="match status" value="1"/>
</dbReference>
<organism evidence="8 9">
    <name type="scientific">Candidatus Rothia avistercoris</name>
    <dbReference type="NCBI Taxonomy" id="2840479"/>
    <lineage>
        <taxon>Bacteria</taxon>
        <taxon>Bacillati</taxon>
        <taxon>Actinomycetota</taxon>
        <taxon>Actinomycetes</taxon>
        <taxon>Micrococcales</taxon>
        <taxon>Micrococcaceae</taxon>
        <taxon>Rothia</taxon>
    </lineage>
</organism>
<dbReference type="InterPro" id="IPR029052">
    <property type="entry name" value="Metallo-depent_PP-like"/>
</dbReference>
<evidence type="ECO:0000313" key="8">
    <source>
        <dbReference type="EMBL" id="HJD51978.1"/>
    </source>
</evidence>
<keyword evidence="5 6" id="KW-0269">Exonuclease</keyword>
<dbReference type="CDD" id="cd00840">
    <property type="entry name" value="MPP_Mre11_N"/>
    <property type="match status" value="1"/>
</dbReference>
<keyword evidence="6" id="KW-0233">DNA recombination</keyword>
<name>A0A9D2UGN8_9MICC</name>
<dbReference type="Gene3D" id="3.60.21.10">
    <property type="match status" value="1"/>
</dbReference>
<evidence type="ECO:0000256" key="1">
    <source>
        <dbReference type="ARBA" id="ARBA00010555"/>
    </source>
</evidence>
<keyword evidence="6" id="KW-0235">DNA replication</keyword>
<dbReference type="SUPFAM" id="SSF56300">
    <property type="entry name" value="Metallo-dependent phosphatases"/>
    <property type="match status" value="1"/>
</dbReference>
<evidence type="ECO:0000256" key="3">
    <source>
        <dbReference type="ARBA" id="ARBA00022722"/>
    </source>
</evidence>
<dbReference type="PANTHER" id="PTHR30337">
    <property type="entry name" value="COMPONENT OF ATP-DEPENDENT DSDNA EXONUCLEASE"/>
    <property type="match status" value="1"/>
</dbReference>
<evidence type="ECO:0000256" key="5">
    <source>
        <dbReference type="ARBA" id="ARBA00022839"/>
    </source>
</evidence>
<dbReference type="Pfam" id="PF00149">
    <property type="entry name" value="Metallophos"/>
    <property type="match status" value="1"/>
</dbReference>
<comment type="subunit">
    <text evidence="6">Heterodimer of SbcC and SbcD.</text>
</comment>
<dbReference type="InterPro" id="IPR050535">
    <property type="entry name" value="DNA_Repair-Maintenance_Comp"/>
</dbReference>
<evidence type="ECO:0000259" key="7">
    <source>
        <dbReference type="Pfam" id="PF00149"/>
    </source>
</evidence>
<proteinExistence type="inferred from homology"/>
<dbReference type="GO" id="GO:0004519">
    <property type="term" value="F:endonuclease activity"/>
    <property type="evidence" value="ECO:0007669"/>
    <property type="project" value="UniProtKB-KW"/>
</dbReference>
<comment type="similarity">
    <text evidence="1 6">Belongs to the SbcD family.</text>
</comment>
<gene>
    <name evidence="6 8" type="primary">sbcD</name>
    <name evidence="8" type="ORF">H9908_08965</name>
</gene>
<protein>
    <recommendedName>
        <fullName evidence="2 6">Nuclease SbcCD subunit D</fullName>
    </recommendedName>
</protein>
<feature type="domain" description="Calcineurin-like phosphoesterase" evidence="7">
    <location>
        <begin position="1"/>
        <end position="93"/>
    </location>
</feature>
<dbReference type="InterPro" id="IPR004843">
    <property type="entry name" value="Calcineurin-like_PHP"/>
</dbReference>
<dbReference type="EMBL" id="DWUS01000203">
    <property type="protein sequence ID" value="HJD51978.1"/>
    <property type="molecule type" value="Genomic_DNA"/>
</dbReference>
<comment type="caution">
    <text evidence="8">The sequence shown here is derived from an EMBL/GenBank/DDBJ whole genome shotgun (WGS) entry which is preliminary data.</text>
</comment>
<evidence type="ECO:0000313" key="9">
    <source>
        <dbReference type="Proteomes" id="UP000823908"/>
    </source>
</evidence>
<reference evidence="8" key="1">
    <citation type="journal article" date="2021" name="PeerJ">
        <title>Extensive microbial diversity within the chicken gut microbiome revealed by metagenomics and culture.</title>
        <authorList>
            <person name="Gilroy R."/>
            <person name="Ravi A."/>
            <person name="Getino M."/>
            <person name="Pursley I."/>
            <person name="Horton D.L."/>
            <person name="Alikhan N.F."/>
            <person name="Baker D."/>
            <person name="Gharbi K."/>
            <person name="Hall N."/>
            <person name="Watson M."/>
            <person name="Adriaenssens E.M."/>
            <person name="Foster-Nyarko E."/>
            <person name="Jarju S."/>
            <person name="Secka A."/>
            <person name="Antonio M."/>
            <person name="Oren A."/>
            <person name="Chaudhuri R.R."/>
            <person name="La Ragione R."/>
            <person name="Hildebrand F."/>
            <person name="Pallen M.J."/>
        </authorList>
    </citation>
    <scope>NUCLEOTIDE SEQUENCE</scope>
    <source>
        <strain evidence="8">ChiHjej10B9-4811</strain>
    </source>
</reference>
<evidence type="ECO:0000256" key="4">
    <source>
        <dbReference type="ARBA" id="ARBA00022801"/>
    </source>
</evidence>
<keyword evidence="6" id="KW-0255">Endonuclease</keyword>
<keyword evidence="3 6" id="KW-0540">Nuclease</keyword>
<dbReference type="Proteomes" id="UP000823908">
    <property type="component" value="Unassembled WGS sequence"/>
</dbReference>
<dbReference type="GO" id="GO:0006310">
    <property type="term" value="P:DNA recombination"/>
    <property type="evidence" value="ECO:0007669"/>
    <property type="project" value="UniProtKB-KW"/>
</dbReference>
<sequence>MRILHTSDWHLGRTFHGTSLHSYAEQLLDELVNLVQEQGIDVVLISGDVYDQAQPRTETVQLFDRTLTRLVQAGAQVVATSGNHDSAIRLGFGSSLLSAAGVHLVTSQTQVGHPVLLTAGGLEVAFYGIPYLEPRPIAARWGTEASHASVLAEAMRRVEEDAATRQVAATVVLAHCFATGSEPSESERDIS</sequence>
<comment type="function">
    <text evidence="6">SbcCD cleaves DNA hairpin structures. These structures can inhibit DNA replication and are intermediates in certain DNA recombination reactions. The complex acts as a 3'-&gt;5' double strand exonuclease that can open hairpins. It also has a 5' single-strand endonuclease activity.</text>
</comment>
<dbReference type="AlphaFoldDB" id="A0A9D2UGN8"/>
<dbReference type="PANTHER" id="PTHR30337:SF0">
    <property type="entry name" value="NUCLEASE SBCCD SUBUNIT D"/>
    <property type="match status" value="1"/>
</dbReference>
<keyword evidence="4 6" id="KW-0378">Hydrolase</keyword>
<feature type="non-terminal residue" evidence="8">
    <location>
        <position position="191"/>
    </location>
</feature>
<dbReference type="GO" id="GO:0006260">
    <property type="term" value="P:DNA replication"/>
    <property type="evidence" value="ECO:0007669"/>
    <property type="project" value="UniProtKB-KW"/>
</dbReference>